<keyword evidence="2" id="KW-0413">Isomerase</keyword>
<dbReference type="RefSeq" id="WP_209543130.1">
    <property type="nucleotide sequence ID" value="NZ_BAAADX010000003.1"/>
</dbReference>
<evidence type="ECO:0000313" key="2">
    <source>
        <dbReference type="EMBL" id="MBP1900471.1"/>
    </source>
</evidence>
<dbReference type="PROSITE" id="PS51352">
    <property type="entry name" value="THIOREDOXIN_2"/>
    <property type="match status" value="1"/>
</dbReference>
<dbReference type="OrthoDB" id="195058at2157"/>
<dbReference type="Proteomes" id="UP000770586">
    <property type="component" value="Unassembled WGS sequence"/>
</dbReference>
<dbReference type="Gene3D" id="3.40.30.10">
    <property type="entry name" value="Glutaredoxin"/>
    <property type="match status" value="1"/>
</dbReference>
<protein>
    <submittedName>
        <fullName evidence="2">Thiol-disulfide isomerase/thioredoxin</fullName>
    </submittedName>
</protein>
<dbReference type="InterPro" id="IPR013766">
    <property type="entry name" value="Thioredoxin_domain"/>
</dbReference>
<dbReference type="SUPFAM" id="SSF52833">
    <property type="entry name" value="Thioredoxin-like"/>
    <property type="match status" value="1"/>
</dbReference>
<proteinExistence type="predicted"/>
<name>A0A8J7R424_9EURY</name>
<dbReference type="EMBL" id="JAGGKE010000001">
    <property type="protein sequence ID" value="MBP1900471.1"/>
    <property type="molecule type" value="Genomic_DNA"/>
</dbReference>
<evidence type="ECO:0000259" key="1">
    <source>
        <dbReference type="PROSITE" id="PS51352"/>
    </source>
</evidence>
<reference evidence="2 3" key="1">
    <citation type="submission" date="2021-03" db="EMBL/GenBank/DDBJ databases">
        <title>Genomic Encyclopedia of Type Strains, Phase IV (KMG-IV): sequencing the most valuable type-strain genomes for metagenomic binning, comparative biology and taxonomic classification.</title>
        <authorList>
            <person name="Goeker M."/>
        </authorList>
    </citation>
    <scope>NUCLEOTIDE SEQUENCE [LARGE SCALE GENOMIC DNA]</scope>
    <source>
        <strain evidence="2 3">DSM 12287</strain>
    </source>
</reference>
<comment type="caution">
    <text evidence="2">The sequence shown here is derived from an EMBL/GenBank/DDBJ whole genome shotgun (WGS) entry which is preliminary data.</text>
</comment>
<dbReference type="GO" id="GO:0016853">
    <property type="term" value="F:isomerase activity"/>
    <property type="evidence" value="ECO:0007669"/>
    <property type="project" value="UniProtKB-KW"/>
</dbReference>
<dbReference type="AlphaFoldDB" id="A0A8J7R424"/>
<feature type="domain" description="Thioredoxin" evidence="1">
    <location>
        <begin position="1"/>
        <end position="126"/>
    </location>
</feature>
<evidence type="ECO:0000313" key="3">
    <source>
        <dbReference type="Proteomes" id="UP000770586"/>
    </source>
</evidence>
<dbReference type="InterPro" id="IPR036249">
    <property type="entry name" value="Thioredoxin-like_sf"/>
</dbReference>
<accession>A0A8J7R424</accession>
<organism evidence="2 3">
    <name type="scientific">Halorubrum trapanicum</name>
    <dbReference type="NCBI Taxonomy" id="29284"/>
    <lineage>
        <taxon>Archaea</taxon>
        <taxon>Methanobacteriati</taxon>
        <taxon>Methanobacteriota</taxon>
        <taxon>Stenosarchaea group</taxon>
        <taxon>Halobacteria</taxon>
        <taxon>Halobacteriales</taxon>
        <taxon>Haloferacaceae</taxon>
        <taxon>Halorubrum</taxon>
    </lineage>
</organism>
<gene>
    <name evidence="2" type="ORF">J2744_000123</name>
</gene>
<sequence>MTLETLAPAADLDADAFDDAVLEALAADDYVFKVWGGDWCGDCQRQLPEFGAALAAAGVPDDRIEAFPVTKGPDGKEGELVEEYGVELIPTVVVESPEGEELARFVEEEAVSIAEYLAERLADVEATA</sequence>
<dbReference type="Pfam" id="PF00085">
    <property type="entry name" value="Thioredoxin"/>
    <property type="match status" value="1"/>
</dbReference>
<keyword evidence="3" id="KW-1185">Reference proteome</keyword>